<feature type="region of interest" description="Disordered" evidence="9">
    <location>
        <begin position="1067"/>
        <end position="1132"/>
    </location>
</feature>
<evidence type="ECO:0000256" key="2">
    <source>
        <dbReference type="ARBA" id="ARBA00012417"/>
    </source>
</evidence>
<dbReference type="Gene3D" id="3.30.420.10">
    <property type="entry name" value="Ribonuclease H-like superfamily/Ribonuclease H"/>
    <property type="match status" value="1"/>
</dbReference>
<keyword evidence="4" id="KW-0548">Nucleotidyltransferase</keyword>
<dbReference type="InterPro" id="IPR004868">
    <property type="entry name" value="DNA-dir_DNA_pol_B_mt/vir"/>
</dbReference>
<evidence type="ECO:0000256" key="1">
    <source>
        <dbReference type="ARBA" id="ARBA00005755"/>
    </source>
</evidence>
<feature type="compositionally biased region" description="Basic and acidic residues" evidence="9">
    <location>
        <begin position="1097"/>
        <end position="1114"/>
    </location>
</feature>
<keyword evidence="12" id="KW-1185">Reference proteome</keyword>
<name>A0ABD2JXB2_9BILA</name>
<feature type="domain" description="CCHC-type" evidence="10">
    <location>
        <begin position="811"/>
        <end position="826"/>
    </location>
</feature>
<dbReference type="InterPro" id="IPR043502">
    <property type="entry name" value="DNA/RNA_pol_sf"/>
</dbReference>
<dbReference type="InterPro" id="IPR012337">
    <property type="entry name" value="RNaseH-like_sf"/>
</dbReference>
<keyword evidence="6" id="KW-0239">DNA-directed DNA polymerase</keyword>
<protein>
    <recommendedName>
        <fullName evidence="2">DNA-directed DNA polymerase</fullName>
        <ecNumber evidence="2">2.7.7.7</ecNumber>
    </recommendedName>
</protein>
<dbReference type="SUPFAM" id="SSF56672">
    <property type="entry name" value="DNA/RNA polymerases"/>
    <property type="match status" value="1"/>
</dbReference>
<keyword evidence="7" id="KW-0238">DNA-binding</keyword>
<feature type="region of interest" description="Disordered" evidence="9">
    <location>
        <begin position="980"/>
        <end position="1003"/>
    </location>
</feature>
<dbReference type="Pfam" id="PF03175">
    <property type="entry name" value="DNA_pol_B_2"/>
    <property type="match status" value="1"/>
</dbReference>
<evidence type="ECO:0000256" key="6">
    <source>
        <dbReference type="ARBA" id="ARBA00022932"/>
    </source>
</evidence>
<dbReference type="Pfam" id="PF23309">
    <property type="entry name" value="DUF7083"/>
    <property type="match status" value="1"/>
</dbReference>
<dbReference type="InterPro" id="IPR055510">
    <property type="entry name" value="DUF7083"/>
</dbReference>
<sequence length="1841" mass="207755">MAQQQQQNVLGEMPPFGQVAQLVQPILVNASHQQLAEPFCVDGTHNLQFLNGCVSAFGQPLPPLCLIVVSVDHRPAQQTPAGPLAVSNCVLRTGEGHRVEASGWQQDATHVPPNVTTAGAERRADLDNSNNNDNVGIEPRSSRSPSRTAGARRTQRRAAEPTGRPIGEGFVIERLTAMRNVPRNTRGEICELRFLPLEDAQRPDLLMEVIIQQLLDRVLEGRPRPSMVRLQLHPPGFDRPYVIGLRPPEQNNAAALAAAIERLNDQSAAGIDLLAGTTVTKVLAVWPLDVIRAEPQRGGACDRDVEHHVSNSVQSLVRINNPNDRHCLARAVVLGMRDRETRVAGGGGKAAFNMFASRQDQHGPAAAQLLTRAGINVNMDLYTLDDVQHLQQWINNEHGVGQIRLVVFEKEQEYRIVFKGESAATSTTLAVLSSFSMCPTTALTVSAGRTRATTPPDAKLCAAFVCGTGLFIHAKLNSYRMVEVLLESAVIVCSSSQTMDASTTIWPIMLQLQWTGVGRDNVSRFANGAECAVRVGASPTRANTNAREIKQPTTMETADAAMGHTPSMSLATYNRLMRIQKDTFVKVQVIATATLSAFVHLPFTKEMDSTFQNWLDRYGPFIQVDGKDLPDQMQVRLLLGKLGSEEYNRYAESVLPSKPTDFTLAQTIDKLKAMFDFASQVNAMCERSQMDLTKDEIKALIFLTGLSDTDRELRERCLRLLEEAKKKTPPEAISFEKLTEECRAFLSLRNTSNALAHSTHVANSVTLKPQKLRDQRQQNRSVSQSSSKTTTTSNNQRASQFQRKPQQPPSPCRFCNQMHWVSDCPKAPICSNCNRRGHHQSKCRLPSSSFKSNSHHNHATMSIFNIGDDISDWIMIDCQLNGSKASLMADSGSRLAVIQQALWEQLGSPKLKKGISKAKSYSGHFFEISGYFICSVTYQGVTLQLECHVAPKGAMNLFGLPWIRAFEAALQRPIATTLSNFSHPSNNTKNSNDNMPKQFSRQNEVRRRTFAVGDNVLVLNYRYNKSMWLQGKVVEGAGVVWKVHVPILNAVVRRHINQMRYFFPIPQQSQGSHHQQQHQIVHQEPETEPNTPQRRVRFADKQPEEQPVQDEHNQNEIAVDNDDSNDDDDDEDELPLRLCFFDAETSQDRPLQLNNRTAKKHVPLLIVAEVICERCLQAGIGVNDGLGRRAPGCVCMTGLVRGQLLRHWSSPLFVNAAGDNSPAPVGAPAFNQRRFFFHSFDNEGADPVDQFLDFLLHHGPKKAHTVCIAHNGGKYDFHLVLEALHRRNHPPKHLCTTGLKIYSMRLCGRHQRRVTFKDSINYFFCALDALVKSFKVPDHLATVKPFFPYLYILRQHLLQRLIGLPAQEFYSPDTMKSDKRAQFLQWHANNNNNRGSRFQLREQLIMYCVNDVAILRESVIRFRQLIADNTQGLDPFLHASTAAGLALATFRRCFLPANRLVHSPEGGYLRGRRASAESQRYIRFFELEHPEAQVQCASWSVGEAHIEDSGYRVDGLWRREAPLRCPVCFPDRQQQLAAGRTAEDFYERTERRLFELEHDHGCEIHKVWACQWMERLRHDPDLKRRYDAVFVPFPLDPRNDALRGGRTEPFKLHHVCSDDEEIVCIDIVSLYPYVMVGFSFKHSHIHNEYQKANRFSVGNPRVLTREVLLRPPTAPLPWTAPETNIFRGLLLVRVLAPRNIRVPLLGYRTKDGRFTFPLCAWCADRRQQRPCRHGDDKRSWVTAYTHVELNKALQLGYVVTDLFEVWDYDEWDGTLFSSYVNTFVGLKVQATGWPEACETDEQRHAFMDEFERTEGIRLDSTKMEFNPGLRLIAKTLANSLW</sequence>
<dbReference type="GO" id="GO:0003887">
    <property type="term" value="F:DNA-directed DNA polymerase activity"/>
    <property type="evidence" value="ECO:0007669"/>
    <property type="project" value="UniProtKB-KW"/>
</dbReference>
<evidence type="ECO:0000256" key="5">
    <source>
        <dbReference type="ARBA" id="ARBA00022705"/>
    </source>
</evidence>
<feature type="compositionally biased region" description="Acidic residues" evidence="9">
    <location>
        <begin position="1119"/>
        <end position="1132"/>
    </location>
</feature>
<feature type="compositionally biased region" description="Low complexity" evidence="9">
    <location>
        <begin position="1067"/>
        <end position="1082"/>
    </location>
</feature>
<comment type="caution">
    <text evidence="11">The sequence shown here is derived from an EMBL/GenBank/DDBJ whole genome shotgun (WGS) entry which is preliminary data.</text>
</comment>
<evidence type="ECO:0000313" key="12">
    <source>
        <dbReference type="Proteomes" id="UP001620626"/>
    </source>
</evidence>
<feature type="region of interest" description="Disordered" evidence="9">
    <location>
        <begin position="765"/>
        <end position="810"/>
    </location>
</feature>
<evidence type="ECO:0000256" key="4">
    <source>
        <dbReference type="ARBA" id="ARBA00022695"/>
    </source>
</evidence>
<feature type="compositionally biased region" description="Polar residues" evidence="9">
    <location>
        <begin position="980"/>
        <end position="1002"/>
    </location>
</feature>
<comment type="catalytic activity">
    <reaction evidence="8">
        <text>DNA(n) + a 2'-deoxyribonucleoside 5'-triphosphate = DNA(n+1) + diphosphate</text>
        <dbReference type="Rhea" id="RHEA:22508"/>
        <dbReference type="Rhea" id="RHEA-COMP:17339"/>
        <dbReference type="Rhea" id="RHEA-COMP:17340"/>
        <dbReference type="ChEBI" id="CHEBI:33019"/>
        <dbReference type="ChEBI" id="CHEBI:61560"/>
        <dbReference type="ChEBI" id="CHEBI:173112"/>
        <dbReference type="EC" id="2.7.7.7"/>
    </reaction>
</comment>
<dbReference type="EC" id="2.7.7.7" evidence="2"/>
<proteinExistence type="inferred from homology"/>
<dbReference type="Proteomes" id="UP001620626">
    <property type="component" value="Unassembled WGS sequence"/>
</dbReference>
<gene>
    <name evidence="11" type="ORF">niasHT_023024</name>
</gene>
<evidence type="ECO:0000256" key="8">
    <source>
        <dbReference type="ARBA" id="ARBA00049244"/>
    </source>
</evidence>
<keyword evidence="5" id="KW-0235">DNA replication</keyword>
<organism evidence="11 12">
    <name type="scientific">Heterodera trifolii</name>
    <dbReference type="NCBI Taxonomy" id="157864"/>
    <lineage>
        <taxon>Eukaryota</taxon>
        <taxon>Metazoa</taxon>
        <taxon>Ecdysozoa</taxon>
        <taxon>Nematoda</taxon>
        <taxon>Chromadorea</taxon>
        <taxon>Rhabditida</taxon>
        <taxon>Tylenchina</taxon>
        <taxon>Tylenchomorpha</taxon>
        <taxon>Tylenchoidea</taxon>
        <taxon>Heteroderidae</taxon>
        <taxon>Heteroderinae</taxon>
        <taxon>Heterodera</taxon>
    </lineage>
</organism>
<evidence type="ECO:0000256" key="9">
    <source>
        <dbReference type="SAM" id="MobiDB-lite"/>
    </source>
</evidence>
<dbReference type="SMART" id="SM00343">
    <property type="entry name" value="ZnF_C2HC"/>
    <property type="match status" value="2"/>
</dbReference>
<dbReference type="SUPFAM" id="SSF50630">
    <property type="entry name" value="Acid proteases"/>
    <property type="match status" value="1"/>
</dbReference>
<dbReference type="InterPro" id="IPR036397">
    <property type="entry name" value="RNaseH_sf"/>
</dbReference>
<accession>A0ABD2JXB2</accession>
<dbReference type="InterPro" id="IPR021109">
    <property type="entry name" value="Peptidase_aspartic_dom_sf"/>
</dbReference>
<evidence type="ECO:0000256" key="3">
    <source>
        <dbReference type="ARBA" id="ARBA00022679"/>
    </source>
</evidence>
<dbReference type="GO" id="GO:0042575">
    <property type="term" value="C:DNA polymerase complex"/>
    <property type="evidence" value="ECO:0007669"/>
    <property type="project" value="UniProtKB-ARBA"/>
</dbReference>
<feature type="region of interest" description="Disordered" evidence="9">
    <location>
        <begin position="120"/>
        <end position="165"/>
    </location>
</feature>
<dbReference type="GO" id="GO:0006260">
    <property type="term" value="P:DNA replication"/>
    <property type="evidence" value="ECO:0007669"/>
    <property type="project" value="UniProtKB-KW"/>
</dbReference>
<feature type="compositionally biased region" description="Low complexity" evidence="9">
    <location>
        <begin position="778"/>
        <end position="797"/>
    </location>
</feature>
<feature type="domain" description="CCHC-type" evidence="10">
    <location>
        <begin position="829"/>
        <end position="845"/>
    </location>
</feature>
<evidence type="ECO:0000259" key="10">
    <source>
        <dbReference type="SMART" id="SM00343"/>
    </source>
</evidence>
<evidence type="ECO:0000256" key="7">
    <source>
        <dbReference type="ARBA" id="ARBA00023125"/>
    </source>
</evidence>
<dbReference type="SUPFAM" id="SSF53098">
    <property type="entry name" value="Ribonuclease H-like"/>
    <property type="match status" value="1"/>
</dbReference>
<dbReference type="EMBL" id="JBICBT010000886">
    <property type="protein sequence ID" value="KAL3095048.1"/>
    <property type="molecule type" value="Genomic_DNA"/>
</dbReference>
<reference evidence="11 12" key="1">
    <citation type="submission" date="2024-10" db="EMBL/GenBank/DDBJ databases">
        <authorList>
            <person name="Kim D."/>
        </authorList>
    </citation>
    <scope>NUCLEOTIDE SEQUENCE [LARGE SCALE GENOMIC DNA]</scope>
    <source>
        <strain evidence="11">BH-2024</strain>
    </source>
</reference>
<dbReference type="PANTHER" id="PTHR33568:SF3">
    <property type="entry name" value="DNA-DIRECTED DNA POLYMERASE"/>
    <property type="match status" value="1"/>
</dbReference>
<dbReference type="GO" id="GO:0003677">
    <property type="term" value="F:DNA binding"/>
    <property type="evidence" value="ECO:0007669"/>
    <property type="project" value="UniProtKB-KW"/>
</dbReference>
<dbReference type="InterPro" id="IPR001878">
    <property type="entry name" value="Znf_CCHC"/>
</dbReference>
<dbReference type="PANTHER" id="PTHR33568">
    <property type="entry name" value="DNA POLYMERASE"/>
    <property type="match status" value="1"/>
</dbReference>
<keyword evidence="3" id="KW-0808">Transferase</keyword>
<dbReference type="Gene3D" id="2.40.70.10">
    <property type="entry name" value="Acid Proteases"/>
    <property type="match status" value="1"/>
</dbReference>
<evidence type="ECO:0000313" key="11">
    <source>
        <dbReference type="EMBL" id="KAL3095048.1"/>
    </source>
</evidence>
<comment type="similarity">
    <text evidence="1">Belongs to the DNA polymerase type-B family.</text>
</comment>